<evidence type="ECO:0000313" key="3">
    <source>
        <dbReference type="EMBL" id="MDI2098182.1"/>
    </source>
</evidence>
<comment type="caution">
    <text evidence="3">The sequence shown here is derived from an EMBL/GenBank/DDBJ whole genome shotgun (WGS) entry which is preliminary data.</text>
</comment>
<dbReference type="InterPro" id="IPR012914">
    <property type="entry name" value="PucR_dom"/>
</dbReference>
<dbReference type="PANTHER" id="PTHR33744:SF1">
    <property type="entry name" value="DNA-BINDING TRANSCRIPTIONAL ACTIVATOR ADER"/>
    <property type="match status" value="1"/>
</dbReference>
<dbReference type="PANTHER" id="PTHR33744">
    <property type="entry name" value="CARBOHYDRATE DIACID REGULATOR"/>
    <property type="match status" value="1"/>
</dbReference>
<proteinExistence type="predicted"/>
<gene>
    <name evidence="3" type="ORF">QF206_04280</name>
</gene>
<dbReference type="Pfam" id="PF07905">
    <property type="entry name" value="PucR"/>
    <property type="match status" value="1"/>
</dbReference>
<name>A0AAW6T350_9MICO</name>
<accession>A0AAW6T350</accession>
<dbReference type="Pfam" id="PF13556">
    <property type="entry name" value="HTH_30"/>
    <property type="match status" value="1"/>
</dbReference>
<dbReference type="InterPro" id="IPR042070">
    <property type="entry name" value="PucR_C-HTH_sf"/>
</dbReference>
<evidence type="ECO:0000259" key="1">
    <source>
        <dbReference type="Pfam" id="PF07905"/>
    </source>
</evidence>
<dbReference type="InterPro" id="IPR051448">
    <property type="entry name" value="CdaR-like_regulators"/>
</dbReference>
<feature type="domain" description="PucR C-terminal helix-turn-helix" evidence="2">
    <location>
        <begin position="451"/>
        <end position="506"/>
    </location>
</feature>
<dbReference type="Gene3D" id="1.10.10.2840">
    <property type="entry name" value="PucR C-terminal helix-turn-helix domain"/>
    <property type="match status" value="1"/>
</dbReference>
<evidence type="ECO:0000259" key="2">
    <source>
        <dbReference type="Pfam" id="PF13556"/>
    </source>
</evidence>
<sequence>MSADLRTLLATQGLRLRPAISLSSDQLARPLLWAHNSDLADPTPWLEPDGLLLTDGLQFAGPAPAEAQPYVERLVDCGVAALGFATQIVHDSIPPALIDACAEHRLPLIEVADRTPFMAIIRLVSDATDRDQREQLERSLRAQRSVARAALRPDGLAAILRELERNLGCWVALFDAAGDRLAFPAQLQVPATIDERVSAAVRRTLSKGRAAAARITIEDTEITIQTVGHHGSVRGALVVGTGAELDRAGVDLVESVIALASIALEQSRALDTARRTLRSGILELLLAGAIDVARSSVRPLWGELPAEPIRVARVSTGGQDAVGDPSGDALLATLELAAERNPGRLFFGERDGRTLVVCHADDTRWIEQLLSGHQAHSGFSAPAEWSRFSDALGEASLALRRSSAFHPAVRFDQLVDEGLLGMLEQSGARAVANRLLEPLDRHPDGAESIRESLVVWLSHNGAWDPSARALGVHRHTLRNRVDLASALLGLDLDAFAARAEVWNALQLTAPARE</sequence>
<protein>
    <submittedName>
        <fullName evidence="3">PucR family transcriptional regulator</fullName>
    </submittedName>
</protein>
<dbReference type="InterPro" id="IPR025736">
    <property type="entry name" value="PucR_C-HTH_dom"/>
</dbReference>
<keyword evidence="4" id="KW-1185">Reference proteome</keyword>
<organism evidence="3 4">
    <name type="scientific">Ruicaihuangia caeni</name>
    <dbReference type="NCBI Taxonomy" id="3042517"/>
    <lineage>
        <taxon>Bacteria</taxon>
        <taxon>Bacillati</taxon>
        <taxon>Actinomycetota</taxon>
        <taxon>Actinomycetes</taxon>
        <taxon>Micrococcales</taxon>
        <taxon>Microbacteriaceae</taxon>
        <taxon>Ruicaihuangia</taxon>
    </lineage>
</organism>
<dbReference type="Proteomes" id="UP001321506">
    <property type="component" value="Unassembled WGS sequence"/>
</dbReference>
<dbReference type="AlphaFoldDB" id="A0AAW6T350"/>
<evidence type="ECO:0000313" key="4">
    <source>
        <dbReference type="Proteomes" id="UP001321506"/>
    </source>
</evidence>
<dbReference type="RefSeq" id="WP_281487933.1">
    <property type="nucleotide sequence ID" value="NZ_JASATX010000001.1"/>
</dbReference>
<feature type="domain" description="Purine catabolism PurC-like" evidence="1">
    <location>
        <begin position="9"/>
        <end position="126"/>
    </location>
</feature>
<dbReference type="EMBL" id="JASATX010000001">
    <property type="protein sequence ID" value="MDI2098182.1"/>
    <property type="molecule type" value="Genomic_DNA"/>
</dbReference>
<reference evidence="3 4" key="1">
    <citation type="submission" date="2023-04" db="EMBL/GenBank/DDBJ databases">
        <title>Klugiella caeni sp. nov. isolated from the sludge of biochemical tank.</title>
        <authorList>
            <person name="Geng K."/>
        </authorList>
    </citation>
    <scope>NUCLEOTIDE SEQUENCE [LARGE SCALE GENOMIC DNA]</scope>
    <source>
        <strain evidence="3 4">YN-L-19</strain>
    </source>
</reference>